<feature type="chain" id="PRO_5045889921" evidence="2">
    <location>
        <begin position="28"/>
        <end position="971"/>
    </location>
</feature>
<organism evidence="3 4">
    <name type="scientific">Sungkyunkwania multivorans</name>
    <dbReference type="NCBI Taxonomy" id="1173618"/>
    <lineage>
        <taxon>Bacteria</taxon>
        <taxon>Pseudomonadati</taxon>
        <taxon>Bacteroidota</taxon>
        <taxon>Flavobacteriia</taxon>
        <taxon>Flavobacteriales</taxon>
        <taxon>Flavobacteriaceae</taxon>
        <taxon>Sungkyunkwania</taxon>
    </lineage>
</organism>
<evidence type="ECO:0000313" key="4">
    <source>
        <dbReference type="Proteomes" id="UP001596978"/>
    </source>
</evidence>
<accession>A0ABW3CXN5</accession>
<name>A0ABW3CXN5_9FLAO</name>
<feature type="signal peptide" evidence="2">
    <location>
        <begin position="1"/>
        <end position="27"/>
    </location>
</feature>
<keyword evidence="1" id="KW-0175">Coiled coil</keyword>
<gene>
    <name evidence="3" type="ORF">ACFQ1M_07630</name>
</gene>
<proteinExistence type="predicted"/>
<keyword evidence="4" id="KW-1185">Reference proteome</keyword>
<evidence type="ECO:0000256" key="1">
    <source>
        <dbReference type="SAM" id="Coils"/>
    </source>
</evidence>
<evidence type="ECO:0000313" key="3">
    <source>
        <dbReference type="EMBL" id="MFD0862074.1"/>
    </source>
</evidence>
<dbReference type="Proteomes" id="UP001596978">
    <property type="component" value="Unassembled WGS sequence"/>
</dbReference>
<feature type="coiled-coil region" evidence="1">
    <location>
        <begin position="745"/>
        <end position="818"/>
    </location>
</feature>
<reference evidence="4" key="1">
    <citation type="journal article" date="2019" name="Int. J. Syst. Evol. Microbiol.">
        <title>The Global Catalogue of Microorganisms (GCM) 10K type strain sequencing project: providing services to taxonomists for standard genome sequencing and annotation.</title>
        <authorList>
            <consortium name="The Broad Institute Genomics Platform"/>
            <consortium name="The Broad Institute Genome Sequencing Center for Infectious Disease"/>
            <person name="Wu L."/>
            <person name="Ma J."/>
        </authorList>
    </citation>
    <scope>NUCLEOTIDE SEQUENCE [LARGE SCALE GENOMIC DNA]</scope>
    <source>
        <strain evidence="4">CCUG 62952</strain>
    </source>
</reference>
<keyword evidence="2" id="KW-0732">Signal</keyword>
<dbReference type="EMBL" id="JBHTJH010000004">
    <property type="protein sequence ID" value="MFD0862074.1"/>
    <property type="molecule type" value="Genomic_DNA"/>
</dbReference>
<evidence type="ECO:0000256" key="2">
    <source>
        <dbReference type="SAM" id="SignalP"/>
    </source>
</evidence>
<comment type="caution">
    <text evidence="3">The sequence shown here is derived from an EMBL/GenBank/DDBJ whole genome shotgun (WGS) entry which is preliminary data.</text>
</comment>
<protein>
    <submittedName>
        <fullName evidence="3">Uncharacterized protein</fullName>
    </submittedName>
</protein>
<sequence length="971" mass="106653">MRSSLFRHRLKLSWSISLFLLSSNAFSNSFTATPYSDSIEETVRLKLNELIGNKNYSFQSLKVNSEKNGLTGVGTFFKKPGVGFTASYDSLSKKTFFELRLPDNSKVGIGNRDASDLMGKSLKDLIPKTLRSSLSLRVFNFKFDKEDKKISEVNLTFESLKDLKLLDFNAFRLKGIKTILTIEHPQDSQKKRTSGILEGTTGIAGKNVLFTAKLKSNSDALEYIGKVEDVDFSGTLTSLLGDWKLGGFSLPQKLFDIKLASTELSIIPAKKSIGLSSVSTFGVISGHIAKKAKPKKGEKDHSYLFMIEPHKDAKLSKISEHLKLLDNIDLSKQVLVLSSEKKSKSEKDKTPFKDKISSGVKKGLNMMASIDLTKIKLDHLIGVKDMIVSAPITSKLDNVVLEGDINTNIQIGPNATLSNAVFRLTPSPKDFSVSILGEMHTNISGDKLLFRGGVELVLTDQTMNFMAMMEGQWNDPLGARGLAVKDLGIQMGASFTTTPIPLPNVALTGQVFIGDFAGAASVSFDSRNPSKNMLALQYNKIELLDLVNLVTSPSIRRNISPQLQKTLRGFYSENVVIESVPAPMQVLETYYEPGFRMQGTIAIVGVKGEAGFDMDYDNGMTAHGSVDPIKLAIFELKGANGKPKPGFSLSIERNKRPVVALNGGVKLLGVEAATDVHLVDNGYNFMVNGKVFNLFQGAIAARGQDLSKAVDMQLNVTMQNDFRNFIENQLKNYVTNATSESIKKLQKAQSNVKKAQQTVDSWSANVEQIRQLVIKDQAKDRAKIQKARDAVNAAQRKVDGLNNTLRKLEREKAGYKKHQLVKLSAVNTKIASTKTARFTATKTLNGAKHVLNGLTKLNIDPEKDGRLISARASHRSAQLTLEGTQKTMDGLIWSLGKTGKAAKFIVEKGSDAVVNIRRASFAGALGKVHGAKVDLDIELDWMNKRETLRMKFDFYNTAESIAGMGKSLLEK</sequence>
<dbReference type="RefSeq" id="WP_386406297.1">
    <property type="nucleotide sequence ID" value="NZ_JBHTJH010000004.1"/>
</dbReference>